<keyword evidence="9" id="KW-1185">Reference proteome</keyword>
<keyword evidence="4" id="KW-0677">Repeat</keyword>
<dbReference type="InterPro" id="IPR001202">
    <property type="entry name" value="WW_dom"/>
</dbReference>
<dbReference type="Pfam" id="PF25541">
    <property type="entry name" value="TBCA_PH"/>
    <property type="match status" value="1"/>
</dbReference>
<dbReference type="PROSITE" id="PS01159">
    <property type="entry name" value="WW_DOMAIN_1"/>
    <property type="match status" value="1"/>
</dbReference>
<keyword evidence="3" id="KW-0597">Phosphoprotein</keyword>
<dbReference type="GO" id="GO:0080025">
    <property type="term" value="F:phosphatidylinositol-3,5-bisphosphate binding"/>
    <property type="evidence" value="ECO:0007669"/>
    <property type="project" value="TreeGrafter"/>
</dbReference>
<dbReference type="SUPFAM" id="SSF51045">
    <property type="entry name" value="WW domain"/>
    <property type="match status" value="2"/>
</dbReference>
<proteinExistence type="predicted"/>
<dbReference type="Proteomes" id="UP000593571">
    <property type="component" value="Unassembled WGS sequence"/>
</dbReference>
<sequence length="1118" mass="127450">MAADLNLEWICSLPRSWTYGITRGGRVFFINEEAKSTTWLHPVTGEAVVTGHRRHSTDLPTGWEEAYTFEGARYYINHNERKVTCKHPVTGQPSQDNCIFVVNEQTVPTMTSEEKKERPISMINEASNYNMTSDYAVHPMSPVGRTSRASKKVHNFGKRSNSIKRNPNAPVVRRGWLYKQDSTGMKLWKKRWFVLSDLCLFYYRDEKEEGILGSILLPSFQIAMLTSEDHINRKYAFKAAHPNMRTYYFCTDTGKEMELWMKAMLDAALVQTEPVKRVDKITSENAPAKEINNFPNHRVLIKPEVQNNQKNKEISKNEEKKALEAEKYGFQKDGQERPLTKINSVKLNSLPSEYDNGSTCLAQTGHYRPVGVNSSENKTVNVSLADLRGGNHPNIGPVHTEADRVIQRTNSMQQLEQWIKIQKGRGHEEETRGVISYQTLPRNMPSHRAQIVARYPEGYRTLPRNSKTRPESICSVAPSTHDKTVGPGAEEKRRSMRDDTMWQLYEWQQRQFYNKQSTLPRHGTLTSPKTMVNISDQTMHSIPTSPSHGSIAAYQGYSPQRTYRSEVSSPIQRGDVTIDRRHRTHHPKHVYVPDRRSMPAGLTLQSVSPQSLQGKTLSQDECRGTLYKYRPEEVDIDAKLSRLCEQDKVVHALEEKLQQLHKEKYTLEQALLSASQEIEMNADNPAAIQTVVLQRDDLQNGLLSTCRELSRATAELERAWREYDKLEYDVTITRNQMQEQLDRLGEVQTESAGIQRAQIQKELWRIQDVMEGLSKHKQQRGTTETGMAVSKSFSTVKSKNEGPDYRLYKSEPELTTVAEVDESNGEEKTEPVSEMETSVKGSHFPVGVVPPRTKSPTPESSTIASYVTLRKTKKIMDSRTERPRSAVEQLCLAESTRPRMTVEEQMERIRRHQQACLREKKKGLNVIGALDQSPLQSPSSLKDNPFRITQTRRKDDNIKELDPVIRENDVKPNHETPVAEIVRIKEAEPQNTDFSKELKKTENGFYETHFKPEPNGVNSEEVMDKERNKEKMPEAVPCSPQDETQITNHKSEGHSEEDTKDSIHEQEESVVSFELTPEASRGNQTMAVKSLSSSPESSASPVPSTQPQLTEGSHFMCV</sequence>
<dbReference type="PROSITE" id="PS50020">
    <property type="entry name" value="WW_DOMAIN_2"/>
    <property type="match status" value="2"/>
</dbReference>
<name>A0A7J8JK26_ROUAE</name>
<evidence type="ECO:0000259" key="7">
    <source>
        <dbReference type="PROSITE" id="PS50020"/>
    </source>
</evidence>
<feature type="domain" description="WW" evidence="7">
    <location>
        <begin position="11"/>
        <end position="44"/>
    </location>
</feature>
<reference evidence="8 9" key="1">
    <citation type="journal article" date="2020" name="Nature">
        <title>Six reference-quality genomes reveal evolution of bat adaptations.</title>
        <authorList>
            <person name="Jebb D."/>
            <person name="Huang Z."/>
            <person name="Pippel M."/>
            <person name="Hughes G.M."/>
            <person name="Lavrichenko K."/>
            <person name="Devanna P."/>
            <person name="Winkler S."/>
            <person name="Jermiin L.S."/>
            <person name="Skirmuntt E.C."/>
            <person name="Katzourakis A."/>
            <person name="Burkitt-Gray L."/>
            <person name="Ray D.A."/>
            <person name="Sullivan K.A.M."/>
            <person name="Roscito J.G."/>
            <person name="Kirilenko B.M."/>
            <person name="Davalos L.M."/>
            <person name="Corthals A.P."/>
            <person name="Power M.L."/>
            <person name="Jones G."/>
            <person name="Ransome R.D."/>
            <person name="Dechmann D.K.N."/>
            <person name="Locatelli A.G."/>
            <person name="Puechmaille S.J."/>
            <person name="Fedrigo O."/>
            <person name="Jarvis E.D."/>
            <person name="Hiller M."/>
            <person name="Vernes S.C."/>
            <person name="Myers E.W."/>
            <person name="Teeling E.C."/>
        </authorList>
    </citation>
    <scope>NUCLEOTIDE SEQUENCE [LARGE SCALE GENOMIC DNA]</scope>
    <source>
        <strain evidence="8">MRouAeg1</strain>
        <tissue evidence="8">Muscle</tissue>
    </source>
</reference>
<dbReference type="PROSITE" id="PS50003">
    <property type="entry name" value="PH_DOMAIN"/>
    <property type="match status" value="1"/>
</dbReference>
<dbReference type="PANTHER" id="PTHR12752:SF3">
    <property type="entry name" value="PLECKSTRIN HOMOLOGY DOMAIN-CONTAINING FAMILY A MEMBER 5"/>
    <property type="match status" value="1"/>
</dbReference>
<dbReference type="Pfam" id="PF00169">
    <property type="entry name" value="PH"/>
    <property type="match status" value="1"/>
</dbReference>
<comment type="subcellular location">
    <subcellularLocation>
        <location evidence="1">Cytoplasm</location>
    </subcellularLocation>
</comment>
<evidence type="ECO:0000256" key="3">
    <source>
        <dbReference type="ARBA" id="ARBA00022553"/>
    </source>
</evidence>
<dbReference type="InterPro" id="IPR011993">
    <property type="entry name" value="PH-like_dom_sf"/>
</dbReference>
<dbReference type="CDD" id="cd00201">
    <property type="entry name" value="WW"/>
    <property type="match status" value="1"/>
</dbReference>
<dbReference type="GO" id="GO:0070273">
    <property type="term" value="F:phosphatidylinositol-4-phosphate binding"/>
    <property type="evidence" value="ECO:0007669"/>
    <property type="project" value="TreeGrafter"/>
</dbReference>
<protein>
    <submittedName>
        <fullName evidence="8">Pleckstrin homology domain containing A5</fullName>
    </submittedName>
</protein>
<feature type="region of interest" description="Disordered" evidence="5">
    <location>
        <begin position="819"/>
        <end position="862"/>
    </location>
</feature>
<dbReference type="FunFam" id="2.30.29.30:FF:000083">
    <property type="entry name" value="Pleckstrin homology domain-containing family A member 5"/>
    <property type="match status" value="1"/>
</dbReference>
<feature type="compositionally biased region" description="Basic and acidic residues" evidence="5">
    <location>
        <begin position="1049"/>
        <end position="1067"/>
    </location>
</feature>
<dbReference type="Gene3D" id="2.20.70.10">
    <property type="match status" value="2"/>
</dbReference>
<evidence type="ECO:0000256" key="4">
    <source>
        <dbReference type="ARBA" id="ARBA00022737"/>
    </source>
</evidence>
<dbReference type="PANTHER" id="PTHR12752">
    <property type="entry name" value="PHOSPHOINOSITOL 3-PHOSPHATE-BINDING PROTEIN"/>
    <property type="match status" value="1"/>
</dbReference>
<feature type="compositionally biased region" description="Basic residues" evidence="5">
    <location>
        <begin position="148"/>
        <end position="157"/>
    </location>
</feature>
<feature type="compositionally biased region" description="Low complexity" evidence="5">
    <location>
        <begin position="1090"/>
        <end position="1103"/>
    </location>
</feature>
<dbReference type="CDD" id="cd13248">
    <property type="entry name" value="PH_PEPP1_2_3"/>
    <property type="match status" value="1"/>
</dbReference>
<feature type="domain" description="PH" evidence="6">
    <location>
        <begin position="170"/>
        <end position="269"/>
    </location>
</feature>
<feature type="domain" description="WW" evidence="7">
    <location>
        <begin position="57"/>
        <end position="90"/>
    </location>
</feature>
<dbReference type="GO" id="GO:0010314">
    <property type="term" value="F:phosphatidylinositol-5-phosphate binding"/>
    <property type="evidence" value="ECO:0007669"/>
    <property type="project" value="TreeGrafter"/>
</dbReference>
<dbReference type="InterPro" id="IPR001849">
    <property type="entry name" value="PH_domain"/>
</dbReference>
<feature type="compositionally biased region" description="Basic and acidic residues" evidence="5">
    <location>
        <begin position="1022"/>
        <end position="1033"/>
    </location>
</feature>
<evidence type="ECO:0000313" key="8">
    <source>
        <dbReference type="EMBL" id="KAF6497088.1"/>
    </source>
</evidence>
<dbReference type="GO" id="GO:0032266">
    <property type="term" value="F:phosphatidylinositol-3-phosphate binding"/>
    <property type="evidence" value="ECO:0007669"/>
    <property type="project" value="TreeGrafter"/>
</dbReference>
<feature type="compositionally biased region" description="Basic and acidic residues" evidence="5">
    <location>
        <begin position="480"/>
        <end position="496"/>
    </location>
</feature>
<dbReference type="FunFam" id="2.20.70.10:FF:000027">
    <property type="entry name" value="pleckstrin homology domain-containing family A member 5 isoform X1"/>
    <property type="match status" value="1"/>
</dbReference>
<dbReference type="InterPro" id="IPR036020">
    <property type="entry name" value="WW_dom_sf"/>
</dbReference>
<feature type="region of interest" description="Disordered" evidence="5">
    <location>
        <begin position="460"/>
        <end position="496"/>
    </location>
</feature>
<feature type="region of interest" description="Disordered" evidence="5">
    <location>
        <begin position="142"/>
        <end position="164"/>
    </location>
</feature>
<dbReference type="AlphaFoldDB" id="A0A7J8JK26"/>
<dbReference type="SUPFAM" id="SSF50729">
    <property type="entry name" value="PH domain-like"/>
    <property type="match status" value="1"/>
</dbReference>
<accession>A0A7J8JK26</accession>
<dbReference type="Pfam" id="PF00397">
    <property type="entry name" value="WW"/>
    <property type="match status" value="1"/>
</dbReference>
<evidence type="ECO:0000259" key="6">
    <source>
        <dbReference type="PROSITE" id="PS50003"/>
    </source>
</evidence>
<dbReference type="EMBL" id="JACASE010000002">
    <property type="protein sequence ID" value="KAF6497088.1"/>
    <property type="molecule type" value="Genomic_DNA"/>
</dbReference>
<evidence type="ECO:0000313" key="9">
    <source>
        <dbReference type="Proteomes" id="UP000593571"/>
    </source>
</evidence>
<evidence type="ECO:0000256" key="2">
    <source>
        <dbReference type="ARBA" id="ARBA00022490"/>
    </source>
</evidence>
<evidence type="ECO:0000256" key="1">
    <source>
        <dbReference type="ARBA" id="ARBA00004496"/>
    </source>
</evidence>
<organism evidence="8 9">
    <name type="scientific">Rousettus aegyptiacus</name>
    <name type="common">Egyptian fruit bat</name>
    <name type="synonym">Pteropus aegyptiacus</name>
    <dbReference type="NCBI Taxonomy" id="9407"/>
    <lineage>
        <taxon>Eukaryota</taxon>
        <taxon>Metazoa</taxon>
        <taxon>Chordata</taxon>
        <taxon>Craniata</taxon>
        <taxon>Vertebrata</taxon>
        <taxon>Euteleostomi</taxon>
        <taxon>Mammalia</taxon>
        <taxon>Eutheria</taxon>
        <taxon>Laurasiatheria</taxon>
        <taxon>Chiroptera</taxon>
        <taxon>Yinpterochiroptera</taxon>
        <taxon>Pteropodoidea</taxon>
        <taxon>Pteropodidae</taxon>
        <taxon>Rousettinae</taxon>
        <taxon>Rousettus</taxon>
    </lineage>
</organism>
<dbReference type="SMART" id="SM00233">
    <property type="entry name" value="PH"/>
    <property type="match status" value="1"/>
</dbReference>
<dbReference type="Gene3D" id="2.30.29.30">
    <property type="entry name" value="Pleckstrin-homology domain (PH domain)/Phosphotyrosine-binding domain (PTB)"/>
    <property type="match status" value="1"/>
</dbReference>
<keyword evidence="2" id="KW-0963">Cytoplasm</keyword>
<evidence type="ECO:0000256" key="5">
    <source>
        <dbReference type="SAM" id="MobiDB-lite"/>
    </source>
</evidence>
<dbReference type="GO" id="GO:0005829">
    <property type="term" value="C:cytosol"/>
    <property type="evidence" value="ECO:0007669"/>
    <property type="project" value="TreeGrafter"/>
</dbReference>
<gene>
    <name evidence="8" type="ORF">HJG63_015460</name>
</gene>
<dbReference type="InterPro" id="IPR040392">
    <property type="entry name" value="PKHA4-7_PH"/>
</dbReference>
<feature type="region of interest" description="Disordered" evidence="5">
    <location>
        <begin position="1007"/>
        <end position="1118"/>
    </location>
</feature>
<comment type="caution">
    <text evidence="8">The sequence shown here is derived from an EMBL/GenBank/DDBJ whole genome shotgun (WGS) entry which is preliminary data.</text>
</comment>
<dbReference type="SMART" id="SM00456">
    <property type="entry name" value="WW"/>
    <property type="match status" value="2"/>
</dbReference>
<dbReference type="InterPro" id="IPR057971">
    <property type="entry name" value="PKHA4-7_TBCA"/>
</dbReference>